<evidence type="ECO:0000313" key="2">
    <source>
        <dbReference type="EMBL" id="KEO91100.1"/>
    </source>
</evidence>
<dbReference type="Proteomes" id="UP000027647">
    <property type="component" value="Unassembled WGS sequence"/>
</dbReference>
<accession>A0A074MED9</accession>
<name>A0A074MED9_ERYLO</name>
<keyword evidence="3" id="KW-1185">Reference proteome</keyword>
<keyword evidence="1" id="KW-0175">Coiled coil</keyword>
<dbReference type="RefSeq" id="WP_034957341.1">
    <property type="nucleotide sequence ID" value="NZ_JMIW01000001.1"/>
</dbReference>
<proteinExistence type="predicted"/>
<dbReference type="AlphaFoldDB" id="A0A074MED9"/>
<reference evidence="2 3" key="1">
    <citation type="submission" date="2014-04" db="EMBL/GenBank/DDBJ databases">
        <title>A comprehensive comparison of genomes of Erythrobacter spp. strains.</title>
        <authorList>
            <person name="Zheng Q."/>
        </authorList>
    </citation>
    <scope>NUCLEOTIDE SEQUENCE [LARGE SCALE GENOMIC DNA]</scope>
    <source>
        <strain evidence="2 3">DSM 6997</strain>
    </source>
</reference>
<sequence>MATGLLAILGFAGFWLSVVGYQRDRLDASQTTQQLGQGFTGTETKLNEGFADTETKLDDTRSEIEAIKRKLEQDELAKEGQYLGGTFLYEDPIEGVYSNFWTAYPIRSGSSPELTIRGEGKTVEFSGVIQLNCENGKYFWHSGNLFQEPLSTQEIGDLVPEQAVRAMVRIFCRF</sequence>
<evidence type="ECO:0000256" key="1">
    <source>
        <dbReference type="SAM" id="Coils"/>
    </source>
</evidence>
<comment type="caution">
    <text evidence="2">The sequence shown here is derived from an EMBL/GenBank/DDBJ whole genome shotgun (WGS) entry which is preliminary data.</text>
</comment>
<dbReference type="EMBL" id="JMIW01000001">
    <property type="protein sequence ID" value="KEO91100.1"/>
    <property type="molecule type" value="Genomic_DNA"/>
</dbReference>
<organism evidence="2 3">
    <name type="scientific">Erythrobacter longus</name>
    <dbReference type="NCBI Taxonomy" id="1044"/>
    <lineage>
        <taxon>Bacteria</taxon>
        <taxon>Pseudomonadati</taxon>
        <taxon>Pseudomonadota</taxon>
        <taxon>Alphaproteobacteria</taxon>
        <taxon>Sphingomonadales</taxon>
        <taxon>Erythrobacteraceae</taxon>
        <taxon>Erythrobacter/Porphyrobacter group</taxon>
        <taxon>Erythrobacter</taxon>
    </lineage>
</organism>
<gene>
    <name evidence="2" type="ORF">EH31_00095</name>
</gene>
<protein>
    <submittedName>
        <fullName evidence="2">Uncharacterized protein</fullName>
    </submittedName>
</protein>
<evidence type="ECO:0000313" key="3">
    <source>
        <dbReference type="Proteomes" id="UP000027647"/>
    </source>
</evidence>
<feature type="coiled-coil region" evidence="1">
    <location>
        <begin position="50"/>
        <end position="77"/>
    </location>
</feature>